<comment type="subcellular location">
    <subcellularLocation>
        <location evidence="1">Cell envelope</location>
    </subcellularLocation>
</comment>
<feature type="region of interest" description="Disordered" evidence="6">
    <location>
        <begin position="28"/>
        <end position="50"/>
    </location>
</feature>
<evidence type="ECO:0000256" key="4">
    <source>
        <dbReference type="ARBA" id="ARBA00023157"/>
    </source>
</evidence>
<dbReference type="GO" id="GO:0016209">
    <property type="term" value="F:antioxidant activity"/>
    <property type="evidence" value="ECO:0007669"/>
    <property type="project" value="InterPro"/>
</dbReference>
<dbReference type="GO" id="GO:0030313">
    <property type="term" value="C:cell envelope"/>
    <property type="evidence" value="ECO:0007669"/>
    <property type="project" value="UniProtKB-SubCell"/>
</dbReference>
<evidence type="ECO:0000256" key="2">
    <source>
        <dbReference type="ARBA" id="ARBA00022748"/>
    </source>
</evidence>
<accession>A0A838CUP8</accession>
<comment type="caution">
    <text evidence="8">The sequence shown here is derived from an EMBL/GenBank/DDBJ whole genome shotgun (WGS) entry which is preliminary data.</text>
</comment>
<dbReference type="GO" id="GO:0016491">
    <property type="term" value="F:oxidoreductase activity"/>
    <property type="evidence" value="ECO:0007669"/>
    <property type="project" value="InterPro"/>
</dbReference>
<dbReference type="InterPro" id="IPR013766">
    <property type="entry name" value="Thioredoxin_domain"/>
</dbReference>
<dbReference type="Pfam" id="PF00578">
    <property type="entry name" value="AhpC-TSA"/>
    <property type="match status" value="1"/>
</dbReference>
<keyword evidence="5" id="KW-0676">Redox-active center</keyword>
<evidence type="ECO:0000256" key="5">
    <source>
        <dbReference type="ARBA" id="ARBA00023284"/>
    </source>
</evidence>
<protein>
    <submittedName>
        <fullName evidence="8">Redoxin domain-containing protein</fullName>
    </submittedName>
</protein>
<sequence>MKKLVIAVIVTAMFGWAVYDMIDSRQMTTSEDSPATGEASPNEDTGLSKGQLAPDFTLERLNGETVSLSDYRGEKVMLNFWATWCPPCRAEMPDMERIHQEKDVTILAVNLTDTENKREDVRDFAEDFELTFPIVMDEQAEVKEMYQIRPVPTSIFIDEEGRLQAIVRGAMNYDMMIQRFNAL</sequence>
<organism evidence="8 9">
    <name type="scientific">Halobacillus locisalis</name>
    <dbReference type="NCBI Taxonomy" id="220753"/>
    <lineage>
        <taxon>Bacteria</taxon>
        <taxon>Bacillati</taxon>
        <taxon>Bacillota</taxon>
        <taxon>Bacilli</taxon>
        <taxon>Bacillales</taxon>
        <taxon>Bacillaceae</taxon>
        <taxon>Halobacillus</taxon>
    </lineage>
</organism>
<name>A0A838CUP8_9BACI</name>
<dbReference type="PROSITE" id="PS51352">
    <property type="entry name" value="THIOREDOXIN_2"/>
    <property type="match status" value="1"/>
</dbReference>
<dbReference type="PANTHER" id="PTHR42852">
    <property type="entry name" value="THIOL:DISULFIDE INTERCHANGE PROTEIN DSBE"/>
    <property type="match status" value="1"/>
</dbReference>
<evidence type="ECO:0000256" key="6">
    <source>
        <dbReference type="SAM" id="MobiDB-lite"/>
    </source>
</evidence>
<evidence type="ECO:0000313" key="9">
    <source>
        <dbReference type="Proteomes" id="UP000571017"/>
    </source>
</evidence>
<dbReference type="RefSeq" id="WP_181472837.1">
    <property type="nucleotide sequence ID" value="NZ_JACEFG010000002.1"/>
</dbReference>
<dbReference type="InterPro" id="IPR017937">
    <property type="entry name" value="Thioredoxin_CS"/>
</dbReference>
<dbReference type="PANTHER" id="PTHR42852:SF6">
    <property type="entry name" value="THIOL:DISULFIDE INTERCHANGE PROTEIN DSBE"/>
    <property type="match status" value="1"/>
</dbReference>
<dbReference type="PROSITE" id="PS00194">
    <property type="entry name" value="THIOREDOXIN_1"/>
    <property type="match status" value="1"/>
</dbReference>
<dbReference type="InterPro" id="IPR000866">
    <property type="entry name" value="AhpC/TSA"/>
</dbReference>
<dbReference type="InterPro" id="IPR050553">
    <property type="entry name" value="Thioredoxin_ResA/DsbE_sf"/>
</dbReference>
<dbReference type="Proteomes" id="UP000571017">
    <property type="component" value="Unassembled WGS sequence"/>
</dbReference>
<evidence type="ECO:0000259" key="7">
    <source>
        <dbReference type="PROSITE" id="PS51352"/>
    </source>
</evidence>
<dbReference type="Gene3D" id="3.40.30.10">
    <property type="entry name" value="Glutaredoxin"/>
    <property type="match status" value="1"/>
</dbReference>
<keyword evidence="4" id="KW-1015">Disulfide bond</keyword>
<keyword evidence="9" id="KW-1185">Reference proteome</keyword>
<proteinExistence type="predicted"/>
<keyword evidence="3" id="KW-0735">Signal-anchor</keyword>
<keyword evidence="3" id="KW-0812">Transmembrane</keyword>
<evidence type="ECO:0000256" key="3">
    <source>
        <dbReference type="ARBA" id="ARBA00022968"/>
    </source>
</evidence>
<dbReference type="SUPFAM" id="SSF52833">
    <property type="entry name" value="Thioredoxin-like"/>
    <property type="match status" value="1"/>
</dbReference>
<evidence type="ECO:0000256" key="1">
    <source>
        <dbReference type="ARBA" id="ARBA00004196"/>
    </source>
</evidence>
<gene>
    <name evidence="8" type="ORF">H0266_10550</name>
</gene>
<reference evidence="8 9" key="1">
    <citation type="journal article" date="2004" name="Extremophiles">
        <title>Halobacillus locisalis sp. nov., a halophilic bacterium isolated from a marine solar saltern of the Yellow Sea in Korea.</title>
        <authorList>
            <person name="Yoon J.H."/>
            <person name="Kang K.H."/>
            <person name="Oh T.K."/>
            <person name="Park Y.H."/>
        </authorList>
    </citation>
    <scope>NUCLEOTIDE SEQUENCE [LARGE SCALE GENOMIC DNA]</scope>
    <source>
        <strain evidence="8 9">KCTC 3788</strain>
    </source>
</reference>
<dbReference type="EMBL" id="JACEFG010000002">
    <property type="protein sequence ID" value="MBA2175336.1"/>
    <property type="molecule type" value="Genomic_DNA"/>
</dbReference>
<evidence type="ECO:0000313" key="8">
    <source>
        <dbReference type="EMBL" id="MBA2175336.1"/>
    </source>
</evidence>
<dbReference type="CDD" id="cd02966">
    <property type="entry name" value="TlpA_like_family"/>
    <property type="match status" value="1"/>
</dbReference>
<keyword evidence="2" id="KW-0201">Cytochrome c-type biogenesis</keyword>
<dbReference type="InterPro" id="IPR036249">
    <property type="entry name" value="Thioredoxin-like_sf"/>
</dbReference>
<feature type="domain" description="Thioredoxin" evidence="7">
    <location>
        <begin position="47"/>
        <end position="183"/>
    </location>
</feature>
<dbReference type="AlphaFoldDB" id="A0A838CUP8"/>
<dbReference type="GO" id="GO:0017004">
    <property type="term" value="P:cytochrome complex assembly"/>
    <property type="evidence" value="ECO:0007669"/>
    <property type="project" value="UniProtKB-KW"/>
</dbReference>